<dbReference type="WBParaSite" id="BXY_0757600.1">
    <property type="protein sequence ID" value="BXY_0757600.1"/>
    <property type="gene ID" value="BXY_0757600"/>
</dbReference>
<dbReference type="PANTHER" id="PTHR23106">
    <property type="entry name" value="ANGIOGENIC FACTOR WITH G PATCH AND FHA DOMAINS 1"/>
    <property type="match status" value="1"/>
</dbReference>
<evidence type="ECO:0000259" key="2">
    <source>
        <dbReference type="PROSITE" id="PS50174"/>
    </source>
</evidence>
<name>A0A1I7S3J5_BURXY</name>
<feature type="region of interest" description="Disordered" evidence="1">
    <location>
        <begin position="401"/>
        <end position="432"/>
    </location>
</feature>
<evidence type="ECO:0000313" key="3">
    <source>
        <dbReference type="EMBL" id="CAD5226837.1"/>
    </source>
</evidence>
<dbReference type="SMART" id="SM00443">
    <property type="entry name" value="G_patch"/>
    <property type="match status" value="1"/>
</dbReference>
<proteinExistence type="predicted"/>
<dbReference type="InterPro" id="IPR000467">
    <property type="entry name" value="G_patch_dom"/>
</dbReference>
<reference evidence="4" key="2">
    <citation type="submission" date="2020-08" db="EMBL/GenBank/DDBJ databases">
        <authorList>
            <person name="Kikuchi T."/>
        </authorList>
    </citation>
    <scope>NUCLEOTIDE SEQUENCE</scope>
    <source>
        <strain evidence="3">Ka4C1</strain>
    </source>
</reference>
<gene>
    <name evidence="3" type="ORF">BXYJ_LOCUS9382</name>
</gene>
<dbReference type="Proteomes" id="UP000659654">
    <property type="component" value="Unassembled WGS sequence"/>
</dbReference>
<feature type="region of interest" description="Disordered" evidence="1">
    <location>
        <begin position="145"/>
        <end position="174"/>
    </location>
</feature>
<accession>A0A1I7S3J5</accession>
<keyword evidence="6" id="KW-1185">Reference proteome</keyword>
<dbReference type="eggNOG" id="KOG0154">
    <property type="taxonomic scope" value="Eukaryota"/>
</dbReference>
<reference evidence="7" key="1">
    <citation type="submission" date="2016-11" db="UniProtKB">
        <authorList>
            <consortium name="WormBaseParasite"/>
        </authorList>
    </citation>
    <scope>IDENTIFICATION</scope>
</reference>
<evidence type="ECO:0000313" key="4">
    <source>
        <dbReference type="EMBL" id="CAG9116352.1"/>
    </source>
</evidence>
<dbReference type="EMBL" id="CAJFCV020000004">
    <property type="protein sequence ID" value="CAG9116352.1"/>
    <property type="molecule type" value="Genomic_DNA"/>
</dbReference>
<dbReference type="Proteomes" id="UP000582659">
    <property type="component" value="Unassembled WGS sequence"/>
</dbReference>
<feature type="compositionally biased region" description="Acidic residues" evidence="1">
    <location>
        <begin position="145"/>
        <end position="163"/>
    </location>
</feature>
<evidence type="ECO:0000256" key="1">
    <source>
        <dbReference type="SAM" id="MobiDB-lite"/>
    </source>
</evidence>
<dbReference type="GO" id="GO:0003676">
    <property type="term" value="F:nucleic acid binding"/>
    <property type="evidence" value="ECO:0007669"/>
    <property type="project" value="InterPro"/>
</dbReference>
<dbReference type="InterPro" id="IPR053027">
    <property type="entry name" value="AGGF1"/>
</dbReference>
<sequence length="451" mass="51896">MWESAEGASVADMVVQAAKEHLVSTNLPGFVFHEESGMYYNRETGYYYDMSSNLYFHPITQCYYQYDADTGQYKSFSTRNLQWKEKRNKKRAIKLFGENYLQNLDQDYIDGCEVLFEIVNKLCVEFSHRSFNLKNVRKDEDEIEFDDVLEEDEDTSSDEYDYDAENKRRQAEEEMSKHPPCIRLINAQTSDLSIITIDGGSVGSSTICDVIVPDELPERYLTFKFDDSCNFYNVVKLSDHQIYVNEQEITESHTLRHLDRLKVRSHQFVAHIHKGCNTCPDCEPGLLISKKKSVVKTKSTISHRKEMHRLKSQFGLIGPSSAYNETCFKDRAKQRRLVEGSEPPVTVRSDDIYANCKANPIQNFVHITQKPKPIEEGKGFKLLKAMGWKQGAGLGRNEQGIAEPIRSEIKNDRSGLGSSKPGEPIHIPAKQKMKIEILEKTKQRYEQIRPS</sequence>
<dbReference type="PROSITE" id="PS50174">
    <property type="entry name" value="G_PATCH"/>
    <property type="match status" value="1"/>
</dbReference>
<dbReference type="AlphaFoldDB" id="A0A1I7S3J5"/>
<dbReference type="Pfam" id="PF01585">
    <property type="entry name" value="G-patch"/>
    <property type="match status" value="1"/>
</dbReference>
<feature type="compositionally biased region" description="Basic and acidic residues" evidence="1">
    <location>
        <begin position="164"/>
        <end position="174"/>
    </location>
</feature>
<dbReference type="Pfam" id="PF17780">
    <property type="entry name" value="OCRE"/>
    <property type="match status" value="1"/>
</dbReference>
<organism evidence="5 7">
    <name type="scientific">Bursaphelenchus xylophilus</name>
    <name type="common">Pinewood nematode worm</name>
    <name type="synonym">Aphelenchoides xylophilus</name>
    <dbReference type="NCBI Taxonomy" id="6326"/>
    <lineage>
        <taxon>Eukaryota</taxon>
        <taxon>Metazoa</taxon>
        <taxon>Ecdysozoa</taxon>
        <taxon>Nematoda</taxon>
        <taxon>Chromadorea</taxon>
        <taxon>Rhabditida</taxon>
        <taxon>Tylenchina</taxon>
        <taxon>Tylenchomorpha</taxon>
        <taxon>Aphelenchoidea</taxon>
        <taxon>Aphelenchoididae</taxon>
        <taxon>Bursaphelenchus</taxon>
    </lineage>
</organism>
<evidence type="ECO:0000313" key="7">
    <source>
        <dbReference type="WBParaSite" id="BXY_0757600.1"/>
    </source>
</evidence>
<evidence type="ECO:0000313" key="5">
    <source>
        <dbReference type="Proteomes" id="UP000095284"/>
    </source>
</evidence>
<dbReference type="EMBL" id="CAJFDI010000004">
    <property type="protein sequence ID" value="CAD5226837.1"/>
    <property type="molecule type" value="Genomic_DNA"/>
</dbReference>
<dbReference type="SMR" id="A0A1I7S3J5"/>
<dbReference type="Proteomes" id="UP000095284">
    <property type="component" value="Unplaced"/>
</dbReference>
<dbReference type="PANTHER" id="PTHR23106:SF24">
    <property type="entry name" value="ANGIOGENIC FACTOR WITH G PATCH AND FHA DOMAINS 1"/>
    <property type="match status" value="1"/>
</dbReference>
<protein>
    <submittedName>
        <fullName evidence="3">(pine wood nematode) hypothetical protein</fullName>
    </submittedName>
    <submittedName>
        <fullName evidence="7">G-patch domain-containing protein</fullName>
    </submittedName>
</protein>
<evidence type="ECO:0000313" key="6">
    <source>
        <dbReference type="Proteomes" id="UP000659654"/>
    </source>
</evidence>
<dbReference type="OrthoDB" id="2538319at2759"/>
<feature type="domain" description="G-patch" evidence="2">
    <location>
        <begin position="375"/>
        <end position="421"/>
    </location>
</feature>
<dbReference type="InterPro" id="IPR041591">
    <property type="entry name" value="OCRE"/>
</dbReference>